<dbReference type="InterPro" id="IPR007621">
    <property type="entry name" value="TPM_dom"/>
</dbReference>
<feature type="transmembrane region" description="Helical" evidence="1">
    <location>
        <begin position="205"/>
        <end position="222"/>
    </location>
</feature>
<dbReference type="PANTHER" id="PTHR30373">
    <property type="entry name" value="UPF0603 PROTEIN YGCG"/>
    <property type="match status" value="1"/>
</dbReference>
<evidence type="ECO:0000259" key="3">
    <source>
        <dbReference type="Pfam" id="PF04536"/>
    </source>
</evidence>
<organism evidence="4 5">
    <name type="scientific">Candidatus Doudnabacteria bacterium Gr01-1014_77</name>
    <dbReference type="NCBI Taxonomy" id="2017133"/>
    <lineage>
        <taxon>Bacteria</taxon>
        <taxon>Candidatus Doudnaibacteriota</taxon>
    </lineage>
</organism>
<keyword evidence="1" id="KW-1133">Transmembrane helix</keyword>
<proteinExistence type="predicted"/>
<dbReference type="AlphaFoldDB" id="A0A554JD21"/>
<dbReference type="EMBL" id="VMFF01000012">
    <property type="protein sequence ID" value="TSC66178.1"/>
    <property type="molecule type" value="Genomic_DNA"/>
</dbReference>
<dbReference type="Proteomes" id="UP000319613">
    <property type="component" value="Unassembled WGS sequence"/>
</dbReference>
<keyword evidence="1" id="KW-0812">Transmembrane</keyword>
<feature type="transmembrane region" description="Helical" evidence="1">
    <location>
        <begin position="179"/>
        <end position="198"/>
    </location>
</feature>
<accession>A0A554JD21</accession>
<keyword evidence="1" id="KW-0472">Membrane</keyword>
<feature type="transmembrane region" description="Helical" evidence="1">
    <location>
        <begin position="228"/>
        <end position="247"/>
    </location>
</feature>
<name>A0A554JD21_9BACT</name>
<dbReference type="PANTHER" id="PTHR30373:SF2">
    <property type="entry name" value="UPF0603 PROTEIN YGCG"/>
    <property type="match status" value="1"/>
</dbReference>
<evidence type="ECO:0000313" key="5">
    <source>
        <dbReference type="Proteomes" id="UP000319613"/>
    </source>
</evidence>
<evidence type="ECO:0000256" key="1">
    <source>
        <dbReference type="SAM" id="Phobius"/>
    </source>
</evidence>
<reference evidence="4 5" key="1">
    <citation type="submission" date="2017-07" db="EMBL/GenBank/DDBJ databases">
        <title>Mechanisms for carbon and nitrogen cycling indicate functional differentiation within the Candidate Phyla Radiation.</title>
        <authorList>
            <person name="Danczak R.E."/>
            <person name="Johnston M.D."/>
            <person name="Kenah C."/>
            <person name="Slattery M."/>
            <person name="Wrighton K.C."/>
            <person name="Wilkins M.J."/>
        </authorList>
    </citation>
    <scope>NUCLEOTIDE SEQUENCE [LARGE SCALE GENOMIC DNA]</scope>
    <source>
        <strain evidence="4">Gr01-1014_77</strain>
    </source>
</reference>
<keyword evidence="2" id="KW-0732">Signal</keyword>
<evidence type="ECO:0000313" key="4">
    <source>
        <dbReference type="EMBL" id="TSC66178.1"/>
    </source>
</evidence>
<evidence type="ECO:0000256" key="2">
    <source>
        <dbReference type="SAM" id="SignalP"/>
    </source>
</evidence>
<dbReference type="Gene3D" id="3.10.310.50">
    <property type="match status" value="1"/>
</dbReference>
<dbReference type="Pfam" id="PF04536">
    <property type="entry name" value="TPM_phosphatase"/>
    <property type="match status" value="1"/>
</dbReference>
<sequence>MFVNNKKNFIATLLGAVILLTASQVFAYTKPGNPTGFVNDFAGIFSAEQKQSLETKLSAYEKQSTNEVSVVTVKNLDGDYIENYAVKLFKDFGIGKKDKNNGLLLLIALEDREMRIEIGYGLEGELTDAQSASIIRNVLTPAFQKSDYYGGVNEATDLIIKKLSGEQVNIPVSKQKVNINFNLIFFLFFFVFSFLSSVLAKSKSWWAGGIVGALCGGLFGLFLGSWIYSLVMALLFTPIGLLFDYIVSKNYKKGQRTGVYPWWIGGGRSGGSGSGFGGFGGGFSGGGGSSGRW</sequence>
<protein>
    <recommendedName>
        <fullName evidence="3">TPM domain-containing protein</fullName>
    </recommendedName>
</protein>
<comment type="caution">
    <text evidence="4">The sequence shown here is derived from an EMBL/GenBank/DDBJ whole genome shotgun (WGS) entry which is preliminary data.</text>
</comment>
<gene>
    <name evidence="4" type="ORF">G01um101477_173</name>
</gene>
<feature type="chain" id="PRO_5022213192" description="TPM domain-containing protein" evidence="2">
    <location>
        <begin position="28"/>
        <end position="293"/>
    </location>
</feature>
<feature type="signal peptide" evidence="2">
    <location>
        <begin position="1"/>
        <end position="27"/>
    </location>
</feature>
<feature type="domain" description="TPM" evidence="3">
    <location>
        <begin position="38"/>
        <end position="161"/>
    </location>
</feature>